<dbReference type="AlphaFoldDB" id="A0A6V7R7Q5"/>
<dbReference type="InterPro" id="IPR004919">
    <property type="entry name" value="GmrSD_N"/>
</dbReference>
<accession>A0A6V7R7Q5</accession>
<feature type="domain" description="GmrSD restriction endonucleases N-terminal" evidence="1">
    <location>
        <begin position="53"/>
        <end position="197"/>
    </location>
</feature>
<gene>
    <name evidence="2" type="ORF">JEOCOQ751_00628</name>
</gene>
<sequence length="387" mass="46134">MNFLNDKVFLELEDLASDDNKNVLNPIKNEFREPEQIYPEANIKVERHQYPIFQLLRKYERNQIILDPDFQREMVWNNKQKSELIESVLMGIPLPIFYLNETKDGQLVVVDGRQRLTTFFSFLNNEFKLSELRILPNLSNCYFKDLDEKLQANLEDFQLIAQVIKPPTPDRIKFDIFDRVNRGGTPLNNQEMRNALYQGQSTELLDRISKSNNFIKATCNSVNSTRMKDKYLILRALAFYLWRKDLLNDANGEKIEYRNDIDEFLGLTMEYLNSICDEKILEIENTFYKSMNNNFIIFEKDSFRRFSEEERRKPINMILFESFSYLFTHFENEYCRSNSKEIRDLCNNLLQTEELTRLLTEDRGRGIVIPQIFNMMDLLKEELKNVN</sequence>
<proteinExistence type="predicted"/>
<evidence type="ECO:0000313" key="2">
    <source>
        <dbReference type="EMBL" id="CAD2073479.1"/>
    </source>
</evidence>
<name>A0A6V7R7Q5_9STAP</name>
<dbReference type="Pfam" id="PF03235">
    <property type="entry name" value="GmrSD_N"/>
    <property type="match status" value="1"/>
</dbReference>
<dbReference type="Proteomes" id="UP000534001">
    <property type="component" value="Unassembled WGS sequence"/>
</dbReference>
<dbReference type="PANTHER" id="PTHR39639:SF1">
    <property type="entry name" value="DUF262 DOMAIN-CONTAINING PROTEIN"/>
    <property type="match status" value="1"/>
</dbReference>
<reference evidence="2 3" key="1">
    <citation type="submission" date="2020-07" db="EMBL/GenBank/DDBJ databases">
        <authorList>
            <person name="Criscuolo A."/>
        </authorList>
    </citation>
    <scope>NUCLEOTIDE SEQUENCE [LARGE SCALE GENOMIC DNA]</scope>
    <source>
        <strain evidence="2">CIP111751</strain>
    </source>
</reference>
<evidence type="ECO:0000259" key="1">
    <source>
        <dbReference type="Pfam" id="PF03235"/>
    </source>
</evidence>
<comment type="caution">
    <text evidence="2">The sequence shown here is derived from an EMBL/GenBank/DDBJ whole genome shotgun (WGS) entry which is preliminary data.</text>
</comment>
<dbReference type="PANTHER" id="PTHR39639">
    <property type="entry name" value="CHROMOSOME 16, WHOLE GENOME SHOTGUN SEQUENCE"/>
    <property type="match status" value="1"/>
</dbReference>
<organism evidence="2 3">
    <name type="scientific">Jeotgalicoccus coquinae</name>
    <dbReference type="NCBI Taxonomy" id="709509"/>
    <lineage>
        <taxon>Bacteria</taxon>
        <taxon>Bacillati</taxon>
        <taxon>Bacillota</taxon>
        <taxon>Bacilli</taxon>
        <taxon>Bacillales</taxon>
        <taxon>Staphylococcaceae</taxon>
        <taxon>Jeotgalicoccus</taxon>
    </lineage>
</organism>
<protein>
    <recommendedName>
        <fullName evidence="1">GmrSD restriction endonucleases N-terminal domain-containing protein</fullName>
    </recommendedName>
</protein>
<dbReference type="EMBL" id="CAJEWA010000005">
    <property type="protein sequence ID" value="CAD2073479.1"/>
    <property type="molecule type" value="Genomic_DNA"/>
</dbReference>
<evidence type="ECO:0000313" key="3">
    <source>
        <dbReference type="Proteomes" id="UP000534001"/>
    </source>
</evidence>